<evidence type="ECO:0000256" key="5">
    <source>
        <dbReference type="ARBA" id="ARBA00022967"/>
    </source>
</evidence>
<keyword evidence="5" id="KW-1278">Translocase</keyword>
<dbReference type="STRING" id="1300349.I603_2676"/>
<comment type="caution">
    <text evidence="8">The sequence shown here is derived from an EMBL/GenBank/DDBJ whole genome shotgun (WGS) entry which is preliminary data.</text>
</comment>
<evidence type="ECO:0000313" key="8">
    <source>
        <dbReference type="EMBL" id="OBV10115.1"/>
    </source>
</evidence>
<dbReference type="PROSITE" id="PS50893">
    <property type="entry name" value="ABC_TRANSPORTER_2"/>
    <property type="match status" value="1"/>
</dbReference>
<evidence type="ECO:0000256" key="6">
    <source>
        <dbReference type="ARBA" id="ARBA00023136"/>
    </source>
</evidence>
<feature type="domain" description="ABC transporter" evidence="7">
    <location>
        <begin position="8"/>
        <end position="208"/>
    </location>
</feature>
<dbReference type="SMART" id="SM00382">
    <property type="entry name" value="AAA"/>
    <property type="match status" value="1"/>
</dbReference>
<gene>
    <name evidence="8" type="ORF">I603_2676</name>
</gene>
<keyword evidence="1" id="KW-0813">Transport</keyword>
<keyword evidence="9" id="KW-1185">Reference proteome</keyword>
<dbReference type="Pfam" id="PF00005">
    <property type="entry name" value="ABC_tran"/>
    <property type="match status" value="1"/>
</dbReference>
<dbReference type="GO" id="GO:0005524">
    <property type="term" value="F:ATP binding"/>
    <property type="evidence" value="ECO:0007669"/>
    <property type="project" value="UniProtKB-KW"/>
</dbReference>
<dbReference type="GO" id="GO:0022857">
    <property type="term" value="F:transmembrane transporter activity"/>
    <property type="evidence" value="ECO:0007669"/>
    <property type="project" value="InterPro"/>
</dbReference>
<dbReference type="Proteomes" id="UP000092484">
    <property type="component" value="Unassembled WGS sequence"/>
</dbReference>
<keyword evidence="2" id="KW-0547">Nucleotide-binding</keyword>
<name>A0A1A7BFW5_9SPHN</name>
<dbReference type="InterPro" id="IPR005895">
    <property type="entry name" value="ABC_transptr_haem_export_CcmA"/>
</dbReference>
<evidence type="ECO:0000313" key="9">
    <source>
        <dbReference type="Proteomes" id="UP000092484"/>
    </source>
</evidence>
<dbReference type="GO" id="GO:0017004">
    <property type="term" value="P:cytochrome complex assembly"/>
    <property type="evidence" value="ECO:0007669"/>
    <property type="project" value="UniProtKB-KW"/>
</dbReference>
<dbReference type="PANTHER" id="PTHR43499:SF1">
    <property type="entry name" value="ABC TRANSPORTER I FAMILY MEMBER 1"/>
    <property type="match status" value="1"/>
</dbReference>
<dbReference type="PANTHER" id="PTHR43499">
    <property type="entry name" value="ABC TRANSPORTER I FAMILY MEMBER 1"/>
    <property type="match status" value="1"/>
</dbReference>
<dbReference type="InterPro" id="IPR027417">
    <property type="entry name" value="P-loop_NTPase"/>
</dbReference>
<dbReference type="SUPFAM" id="SSF52540">
    <property type="entry name" value="P-loop containing nucleoside triphosphate hydrolases"/>
    <property type="match status" value="1"/>
</dbReference>
<evidence type="ECO:0000256" key="4">
    <source>
        <dbReference type="ARBA" id="ARBA00022840"/>
    </source>
</evidence>
<keyword evidence="3" id="KW-0201">Cytochrome c-type biogenesis</keyword>
<dbReference type="GO" id="GO:0016887">
    <property type="term" value="F:ATP hydrolysis activity"/>
    <property type="evidence" value="ECO:0007669"/>
    <property type="project" value="InterPro"/>
</dbReference>
<dbReference type="PATRIC" id="fig|1300349.4.peg.2665"/>
<dbReference type="EMBL" id="LZYB01000008">
    <property type="protein sequence ID" value="OBV10115.1"/>
    <property type="molecule type" value="Genomic_DNA"/>
</dbReference>
<dbReference type="Gene3D" id="3.40.50.300">
    <property type="entry name" value="P-loop containing nucleotide triphosphate hydrolases"/>
    <property type="match status" value="1"/>
</dbReference>
<evidence type="ECO:0000259" key="7">
    <source>
        <dbReference type="PROSITE" id="PS50893"/>
    </source>
</evidence>
<proteinExistence type="predicted"/>
<accession>A0A1A7BFW5</accession>
<reference evidence="8 9" key="1">
    <citation type="submission" date="2016-06" db="EMBL/GenBank/DDBJ databases">
        <title>Genome sequence of Porphyrobacter dokdonensis DSW-74.</title>
        <authorList>
            <person name="Kim J.F."/>
            <person name="Song J.Y."/>
        </authorList>
    </citation>
    <scope>NUCLEOTIDE SEQUENCE [LARGE SCALE GENOMIC DNA]</scope>
    <source>
        <strain evidence="8 9">DSW-74</strain>
    </source>
</reference>
<evidence type="ECO:0000256" key="2">
    <source>
        <dbReference type="ARBA" id="ARBA00022741"/>
    </source>
</evidence>
<keyword evidence="4" id="KW-0067">ATP-binding</keyword>
<dbReference type="InterPro" id="IPR003593">
    <property type="entry name" value="AAA+_ATPase"/>
</dbReference>
<dbReference type="InterPro" id="IPR003439">
    <property type="entry name" value="ABC_transporter-like_ATP-bd"/>
</dbReference>
<dbReference type="NCBIfam" id="TIGR01189">
    <property type="entry name" value="ccmA"/>
    <property type="match status" value="1"/>
</dbReference>
<keyword evidence="6" id="KW-0472">Membrane</keyword>
<sequence>MQPSLPTLAADNLACRRGDRLLFRRLSFRLEAGAACHVTGANGAGKTTLIRALAGLTTPYAGAVMREGALALLDERTGLDPDLPLGRALAFWFGLDTAPDTGTMIARLRLDALAEVPVRYLSTGQKKRAALARVLGQGAGVWLLDEPLSGLDTDSQGLVMELVREHCADGGIALIASHQPLDLPGMTSFAIEDFAPALEDLAEQDEDA</sequence>
<organism evidence="8 9">
    <name type="scientific">Erythrobacter dokdonensis DSW-74</name>
    <dbReference type="NCBI Taxonomy" id="1300349"/>
    <lineage>
        <taxon>Bacteria</taxon>
        <taxon>Pseudomonadati</taxon>
        <taxon>Pseudomonadota</taxon>
        <taxon>Alphaproteobacteria</taxon>
        <taxon>Sphingomonadales</taxon>
        <taxon>Erythrobacteraceae</taxon>
        <taxon>Erythrobacter/Porphyrobacter group</taxon>
        <taxon>Erythrobacter</taxon>
    </lineage>
</organism>
<dbReference type="RefSeq" id="WP_068865685.1">
    <property type="nucleotide sequence ID" value="NZ_LZYB01000008.1"/>
</dbReference>
<dbReference type="AlphaFoldDB" id="A0A1A7BFW5"/>
<evidence type="ECO:0000256" key="3">
    <source>
        <dbReference type="ARBA" id="ARBA00022748"/>
    </source>
</evidence>
<evidence type="ECO:0000256" key="1">
    <source>
        <dbReference type="ARBA" id="ARBA00022448"/>
    </source>
</evidence>
<protein>
    <submittedName>
        <fullName evidence="8">ABC-type transport system ATPase component</fullName>
    </submittedName>
</protein>